<dbReference type="EMBL" id="JAVRRF010000028">
    <property type="protein sequence ID" value="KAK5052785.1"/>
    <property type="molecule type" value="Genomic_DNA"/>
</dbReference>
<dbReference type="InterPro" id="IPR005303">
    <property type="entry name" value="MOCOS_middle"/>
</dbReference>
<proteinExistence type="predicted"/>
<dbReference type="Pfam" id="PF03476">
    <property type="entry name" value="MOSC_N"/>
    <property type="match status" value="1"/>
</dbReference>
<evidence type="ECO:0000313" key="3">
    <source>
        <dbReference type="Proteomes" id="UP001345691"/>
    </source>
</evidence>
<name>A0ABR0IZQ9_9EURO</name>
<sequence length="218" mass="24079">MHIQRLFIYPIKSLLPVEVSSAEITSTGFRHDRQYILVKDPATRSEKKQSILDDDQDTSPSAPVLAEHLTIKTLSKLCLFQSSIDLGSLTLTVRHNISGEGLTVPLEPAAEFLSGPNRFEVEIFGTRALGLDLGNDAATFFSKHLSQPARLLYIGQNSNGLLGREIPAPSLVPRKQRAISWLHGEEIHDQKIQFADAAPLLLTTTASEHDARSTFAWI</sequence>
<evidence type="ECO:0000313" key="2">
    <source>
        <dbReference type="EMBL" id="KAK5052785.1"/>
    </source>
</evidence>
<accession>A0ABR0IZQ9</accession>
<keyword evidence="3" id="KW-1185">Reference proteome</keyword>
<gene>
    <name evidence="2" type="ORF">LTR69_009611</name>
</gene>
<feature type="domain" description="Molybdenum cofactor sulfurase middle" evidence="1">
    <location>
        <begin position="2"/>
        <end position="147"/>
    </location>
</feature>
<comment type="caution">
    <text evidence="2">The sequence shown here is derived from an EMBL/GenBank/DDBJ whole genome shotgun (WGS) entry which is preliminary data.</text>
</comment>
<dbReference type="Proteomes" id="UP001345691">
    <property type="component" value="Unassembled WGS sequence"/>
</dbReference>
<protein>
    <recommendedName>
        <fullName evidence="1">Molybdenum cofactor sulfurase middle domain-containing protein</fullName>
    </recommendedName>
</protein>
<reference evidence="2 3" key="1">
    <citation type="submission" date="2023-08" db="EMBL/GenBank/DDBJ databases">
        <title>Black Yeasts Isolated from many extreme environments.</title>
        <authorList>
            <person name="Coleine C."/>
            <person name="Stajich J.E."/>
            <person name="Selbmann L."/>
        </authorList>
    </citation>
    <scope>NUCLEOTIDE SEQUENCE [LARGE SCALE GENOMIC DNA]</scope>
    <source>
        <strain evidence="2 3">CCFEE 6328</strain>
    </source>
</reference>
<organism evidence="2 3">
    <name type="scientific">Exophiala sideris</name>
    <dbReference type="NCBI Taxonomy" id="1016849"/>
    <lineage>
        <taxon>Eukaryota</taxon>
        <taxon>Fungi</taxon>
        <taxon>Dikarya</taxon>
        <taxon>Ascomycota</taxon>
        <taxon>Pezizomycotina</taxon>
        <taxon>Eurotiomycetes</taxon>
        <taxon>Chaetothyriomycetidae</taxon>
        <taxon>Chaetothyriales</taxon>
        <taxon>Herpotrichiellaceae</taxon>
        <taxon>Exophiala</taxon>
    </lineage>
</organism>
<dbReference type="SUPFAM" id="SSF141673">
    <property type="entry name" value="MOSC N-terminal domain-like"/>
    <property type="match status" value="2"/>
</dbReference>
<evidence type="ECO:0000259" key="1">
    <source>
        <dbReference type="Pfam" id="PF03476"/>
    </source>
</evidence>